<evidence type="ECO:0000259" key="4">
    <source>
        <dbReference type="PROSITE" id="PS50106"/>
    </source>
</evidence>
<dbReference type="SUPFAM" id="SSF54211">
    <property type="entry name" value="Ribosomal protein S5 domain 2-like"/>
    <property type="match status" value="1"/>
</dbReference>
<feature type="transmembrane region" description="Helical" evidence="3">
    <location>
        <begin position="12"/>
        <end position="31"/>
    </location>
</feature>
<feature type="active site" evidence="1">
    <location>
        <position position="298"/>
    </location>
</feature>
<dbReference type="GO" id="GO:0004176">
    <property type="term" value="F:ATP-dependent peptidase activity"/>
    <property type="evidence" value="ECO:0007669"/>
    <property type="project" value="UniProtKB-UniRule"/>
</dbReference>
<evidence type="ECO:0000313" key="7">
    <source>
        <dbReference type="Proteomes" id="UP000321157"/>
    </source>
</evidence>
<accession>A0A511V5E2</accession>
<keyword evidence="3" id="KW-0812">Transmembrane</keyword>
<dbReference type="GO" id="GO:0005524">
    <property type="term" value="F:ATP binding"/>
    <property type="evidence" value="ECO:0007669"/>
    <property type="project" value="InterPro"/>
</dbReference>
<dbReference type="PANTHER" id="PTHR10046">
    <property type="entry name" value="ATP DEPENDENT LON PROTEASE FAMILY MEMBER"/>
    <property type="match status" value="1"/>
</dbReference>
<comment type="caution">
    <text evidence="6">The sequence shown here is derived from an EMBL/GenBank/DDBJ whole genome shotgun (WGS) entry which is preliminary data.</text>
</comment>
<dbReference type="InterPro" id="IPR027065">
    <property type="entry name" value="Lon_Prtase"/>
</dbReference>
<feature type="domain" description="PDZ" evidence="4">
    <location>
        <begin position="109"/>
        <end position="195"/>
    </location>
</feature>
<dbReference type="SUPFAM" id="SSF50156">
    <property type="entry name" value="PDZ domain-like"/>
    <property type="match status" value="1"/>
</dbReference>
<keyword evidence="1" id="KW-0645">Protease</keyword>
<dbReference type="GO" id="GO:0004252">
    <property type="term" value="F:serine-type endopeptidase activity"/>
    <property type="evidence" value="ECO:0007669"/>
    <property type="project" value="UniProtKB-UniRule"/>
</dbReference>
<dbReference type="PROSITE" id="PS51786">
    <property type="entry name" value="LON_PROTEOLYTIC"/>
    <property type="match status" value="1"/>
</dbReference>
<comment type="similarity">
    <text evidence="1">Belongs to the peptidase S16 family.</text>
</comment>
<organism evidence="6 7">
    <name type="scientific">Aneurinibacillus danicus</name>
    <dbReference type="NCBI Taxonomy" id="267746"/>
    <lineage>
        <taxon>Bacteria</taxon>
        <taxon>Bacillati</taxon>
        <taxon>Bacillota</taxon>
        <taxon>Bacilli</taxon>
        <taxon>Bacillales</taxon>
        <taxon>Paenibacillaceae</taxon>
        <taxon>Aneurinibacillus group</taxon>
        <taxon>Aneurinibacillus</taxon>
    </lineage>
</organism>
<comment type="catalytic activity">
    <reaction evidence="1">
        <text>Hydrolysis of proteins in presence of ATP.</text>
        <dbReference type="EC" id="3.4.21.53"/>
    </reaction>
</comment>
<dbReference type="Pfam" id="PF05362">
    <property type="entry name" value="Lon_C"/>
    <property type="match status" value="1"/>
</dbReference>
<evidence type="ECO:0000256" key="1">
    <source>
        <dbReference type="PROSITE-ProRule" id="PRU01122"/>
    </source>
</evidence>
<dbReference type="SMART" id="SM00228">
    <property type="entry name" value="PDZ"/>
    <property type="match status" value="1"/>
</dbReference>
<evidence type="ECO:0000256" key="2">
    <source>
        <dbReference type="SAM" id="MobiDB-lite"/>
    </source>
</evidence>
<feature type="active site" evidence="1">
    <location>
        <position position="253"/>
    </location>
</feature>
<dbReference type="GO" id="GO:0030163">
    <property type="term" value="P:protein catabolic process"/>
    <property type="evidence" value="ECO:0007669"/>
    <property type="project" value="InterPro"/>
</dbReference>
<keyword evidence="1" id="KW-0378">Hydrolase</keyword>
<keyword evidence="1" id="KW-0720">Serine protease</keyword>
<dbReference type="Gene3D" id="2.30.42.10">
    <property type="match status" value="1"/>
</dbReference>
<feature type="region of interest" description="Disordered" evidence="2">
    <location>
        <begin position="211"/>
        <end position="234"/>
    </location>
</feature>
<keyword evidence="7" id="KW-1185">Reference proteome</keyword>
<dbReference type="GO" id="GO:0006508">
    <property type="term" value="P:proteolysis"/>
    <property type="evidence" value="ECO:0007669"/>
    <property type="project" value="UniProtKB-KW"/>
</dbReference>
<dbReference type="InterPro" id="IPR036034">
    <property type="entry name" value="PDZ_sf"/>
</dbReference>
<dbReference type="OrthoDB" id="2356897at2"/>
<keyword evidence="3" id="KW-1133">Transmembrane helix</keyword>
<dbReference type="InterPro" id="IPR008269">
    <property type="entry name" value="Lon_proteolytic"/>
</dbReference>
<evidence type="ECO:0000313" key="6">
    <source>
        <dbReference type="EMBL" id="GEN34150.1"/>
    </source>
</evidence>
<gene>
    <name evidence="6" type="primary">ylbL</name>
    <name evidence="6" type="ORF">ADA01nite_16100</name>
</gene>
<protein>
    <recommendedName>
        <fullName evidence="1">endopeptidase La</fullName>
        <ecNumber evidence="1">3.4.21.53</ecNumber>
    </recommendedName>
</protein>
<dbReference type="Gene3D" id="3.30.230.10">
    <property type="match status" value="1"/>
</dbReference>
<proteinExistence type="inferred from homology"/>
<dbReference type="Proteomes" id="UP000321157">
    <property type="component" value="Unassembled WGS sequence"/>
</dbReference>
<evidence type="ECO:0000256" key="3">
    <source>
        <dbReference type="SAM" id="Phobius"/>
    </source>
</evidence>
<reference evidence="6 7" key="1">
    <citation type="submission" date="2019-07" db="EMBL/GenBank/DDBJ databases">
        <title>Whole genome shotgun sequence of Aneurinibacillus danicus NBRC 102444.</title>
        <authorList>
            <person name="Hosoyama A."/>
            <person name="Uohara A."/>
            <person name="Ohji S."/>
            <person name="Ichikawa N."/>
        </authorList>
    </citation>
    <scope>NUCLEOTIDE SEQUENCE [LARGE SCALE GENOMIC DNA]</scope>
    <source>
        <strain evidence="6 7">NBRC 102444</strain>
    </source>
</reference>
<evidence type="ECO:0000259" key="5">
    <source>
        <dbReference type="PROSITE" id="PS51786"/>
    </source>
</evidence>
<dbReference type="PROSITE" id="PS50106">
    <property type="entry name" value="PDZ"/>
    <property type="match status" value="1"/>
</dbReference>
<sequence>MIGRRRFLGGRFAPFIAAVLAAVVILAVVLYPTDYYIIRPGSAIELQPMVTVEGGQKDEKGMLMLTTVRMSKANVLGYLYAKTDPYADLVKETTVHSPHETDEQYNLRELQEMKNSQQNAMIAAFRKAGLPVKVNEQGALVVFLVSDMPAKQYLKIGDVITKVDDREIKNAAQLLAVLKGRKAGETVKLTFIRDGQAKTADIKLKAFPKTPGQKETRAGIGIAYPNPDGPTTKRDIELPKKVTIQSENIGGPSAGMMFTLEIFNQLTPGDLTKGYRIAGTGTINADGRVGPIGGVKHKVRASDKMEADIFFAPDNPTPAGSKQRSNYADAKAEAEKLGTKMKIVPVRTLDDAIKYLESLPPKGGK</sequence>
<dbReference type="InterPro" id="IPR014721">
    <property type="entry name" value="Ribsml_uS5_D2-typ_fold_subgr"/>
</dbReference>
<dbReference type="EMBL" id="BJXX01000067">
    <property type="protein sequence ID" value="GEN34150.1"/>
    <property type="molecule type" value="Genomic_DNA"/>
</dbReference>
<dbReference type="InterPro" id="IPR001478">
    <property type="entry name" value="PDZ"/>
</dbReference>
<dbReference type="RefSeq" id="WP_146809434.1">
    <property type="nucleotide sequence ID" value="NZ_BJXX01000067.1"/>
</dbReference>
<keyword evidence="3" id="KW-0472">Membrane</keyword>
<name>A0A511V5E2_9BACL</name>
<dbReference type="EC" id="3.4.21.53" evidence="1"/>
<dbReference type="InterPro" id="IPR020568">
    <property type="entry name" value="Ribosomal_Su5_D2-typ_SF"/>
</dbReference>
<dbReference type="AlphaFoldDB" id="A0A511V5E2"/>
<feature type="domain" description="Lon proteolytic" evidence="5">
    <location>
        <begin position="246"/>
        <end position="359"/>
    </location>
</feature>
<dbReference type="NCBIfam" id="NF041438">
    <property type="entry name" value="SepM_fam_S16"/>
    <property type="match status" value="1"/>
</dbReference>
<dbReference type="Pfam" id="PF13180">
    <property type="entry name" value="PDZ_2"/>
    <property type="match status" value="1"/>
</dbReference>